<dbReference type="Proteomes" id="UP000523079">
    <property type="component" value="Unassembled WGS sequence"/>
</dbReference>
<comment type="subcellular location">
    <subcellularLocation>
        <location evidence="1">Membrane</location>
        <topology evidence="1">Single-pass type II membrane protein</topology>
    </subcellularLocation>
</comment>
<dbReference type="GO" id="GO:0016757">
    <property type="term" value="F:glycosyltransferase activity"/>
    <property type="evidence" value="ECO:0007669"/>
    <property type="project" value="UniProtKB-KW"/>
</dbReference>
<evidence type="ECO:0008006" key="8">
    <source>
        <dbReference type="Google" id="ProtNLM"/>
    </source>
</evidence>
<evidence type="ECO:0000256" key="2">
    <source>
        <dbReference type="ARBA" id="ARBA00022676"/>
    </source>
</evidence>
<evidence type="ECO:0000256" key="1">
    <source>
        <dbReference type="ARBA" id="ARBA00004606"/>
    </source>
</evidence>
<keyword evidence="2" id="KW-0328">Glycosyltransferase</keyword>
<reference evidence="6 7" key="1">
    <citation type="submission" date="2020-07" db="EMBL/GenBank/DDBJ databases">
        <title>Sequencing the genomes of 1000 actinobacteria strains.</title>
        <authorList>
            <person name="Klenk H.-P."/>
        </authorList>
    </citation>
    <scope>NUCLEOTIDE SEQUENCE [LARGE SCALE GENOMIC DNA]</scope>
    <source>
        <strain evidence="6 7">DSM 100723</strain>
    </source>
</reference>
<evidence type="ECO:0000256" key="4">
    <source>
        <dbReference type="ARBA" id="ARBA00023136"/>
    </source>
</evidence>
<proteinExistence type="predicted"/>
<evidence type="ECO:0000313" key="6">
    <source>
        <dbReference type="EMBL" id="MBA8792643.1"/>
    </source>
</evidence>
<evidence type="ECO:0000256" key="5">
    <source>
        <dbReference type="ARBA" id="ARBA00023180"/>
    </source>
</evidence>
<comment type="caution">
    <text evidence="6">The sequence shown here is derived from an EMBL/GenBank/DDBJ whole genome shotgun (WGS) entry which is preliminary data.</text>
</comment>
<name>A0A7W3P4A1_9ACTN</name>
<keyword evidence="3" id="KW-0808">Transferase</keyword>
<dbReference type="GO" id="GO:0016020">
    <property type="term" value="C:membrane"/>
    <property type="evidence" value="ECO:0007669"/>
    <property type="project" value="UniProtKB-SubCell"/>
</dbReference>
<sequence length="317" mass="34620">MTADDRDDPSPPGASTGRVACLVLAHGDAPQVLRLRSALAPMPVLLHCDARTDPAVFAAMTEGLEPSAVVTPRQVCEWAGFGLVEAELAGYRRFLETTEAGHLVVLSGADYPLHPAAAVADWIVGTGGRSVAELWPLPFPAWGRSGGLARLRYRHWAWRKHMLRLPVPRRIPADVSPSGASVWKIISRAHARAVVDLVDARPDLVAFWRRSWCADETFVPTLLRSPISGVDWENESINEAAWWIGWDGTRQKSPPTLTAGHFDRLEAAARGVDPERPRTVPALFARKVSSTVSGPLLDRIDAELRDPARTAVPEAVR</sequence>
<keyword evidence="5" id="KW-0325">Glycoprotein</keyword>
<dbReference type="Pfam" id="PF02485">
    <property type="entry name" value="Branch"/>
    <property type="match status" value="1"/>
</dbReference>
<dbReference type="EMBL" id="JACGWT010000001">
    <property type="protein sequence ID" value="MBA8792643.1"/>
    <property type="molecule type" value="Genomic_DNA"/>
</dbReference>
<dbReference type="InterPro" id="IPR003406">
    <property type="entry name" value="Glyco_trans_14"/>
</dbReference>
<organism evidence="6 7">
    <name type="scientific">Microlunatus kandeliicorticis</name>
    <dbReference type="NCBI Taxonomy" id="1759536"/>
    <lineage>
        <taxon>Bacteria</taxon>
        <taxon>Bacillati</taxon>
        <taxon>Actinomycetota</taxon>
        <taxon>Actinomycetes</taxon>
        <taxon>Propionibacteriales</taxon>
        <taxon>Propionibacteriaceae</taxon>
        <taxon>Microlunatus</taxon>
    </lineage>
</organism>
<keyword evidence="4" id="KW-0472">Membrane</keyword>
<accession>A0A7W3P4A1</accession>
<dbReference type="AlphaFoldDB" id="A0A7W3P4A1"/>
<evidence type="ECO:0000256" key="3">
    <source>
        <dbReference type="ARBA" id="ARBA00022679"/>
    </source>
</evidence>
<dbReference type="RefSeq" id="WP_182558269.1">
    <property type="nucleotide sequence ID" value="NZ_JACGWT010000001.1"/>
</dbReference>
<protein>
    <recommendedName>
        <fullName evidence="8">Core-2/I-Branching enzyme</fullName>
    </recommendedName>
</protein>
<gene>
    <name evidence="6" type="ORF">FHX74_000237</name>
</gene>
<keyword evidence="7" id="KW-1185">Reference proteome</keyword>
<evidence type="ECO:0000313" key="7">
    <source>
        <dbReference type="Proteomes" id="UP000523079"/>
    </source>
</evidence>